<dbReference type="Pfam" id="PF00089">
    <property type="entry name" value="Trypsin"/>
    <property type="match status" value="1"/>
</dbReference>
<evidence type="ECO:0000256" key="5">
    <source>
        <dbReference type="ARBA" id="ARBA00023180"/>
    </source>
</evidence>
<dbReference type="PROSITE" id="PS50240">
    <property type="entry name" value="TRYPSIN_DOM"/>
    <property type="match status" value="1"/>
</dbReference>
<keyword evidence="2" id="KW-0964">Secreted</keyword>
<evidence type="ECO:0000256" key="1">
    <source>
        <dbReference type="ARBA" id="ARBA00004613"/>
    </source>
</evidence>
<dbReference type="AlphaFoldDB" id="A0A0P7THB3"/>
<dbReference type="InterPro" id="IPR001254">
    <property type="entry name" value="Trypsin_dom"/>
</dbReference>
<comment type="similarity">
    <text evidence="6">Belongs to the peptidase S1 family. CLIP subfamily.</text>
</comment>
<sequence length="286" mass="31812">MVPYPTGHRPRRMVGGSLARDVPWHAFVRLGDTIFDGGFGGGALISDRWILTAGRNVFVNKSRQTNKGQNYTIPRVYLGVSDRKLVDSSNEVLVEKVVLHPEFQKTSDWDNDLALIKLKEPVEYSMTVMPIPLPERGEDLAEVVGTHGLVAGWGWGVHLTFADRLKYLVLPVAKFEACQKEYNEGSGSLPVVDGRVFCTGPSTFTENVCFGDGGGAFAVRDSTTGRVYAAGILSYDKTCTLRTHAVYMKLSAYLPWINSVMREDSEVYADLRTKYFNKMYSLQVPN</sequence>
<dbReference type="GO" id="GO:0005576">
    <property type="term" value="C:extracellular region"/>
    <property type="evidence" value="ECO:0007669"/>
    <property type="project" value="UniProtKB-SubCell"/>
</dbReference>
<proteinExistence type="inferred from homology"/>
<keyword evidence="3" id="KW-0732">Signal</keyword>
<dbReference type="InterPro" id="IPR051487">
    <property type="entry name" value="Ser/Thr_Proteases_Immune/Dev"/>
</dbReference>
<evidence type="ECO:0000313" key="8">
    <source>
        <dbReference type="EMBL" id="KPP56859.1"/>
    </source>
</evidence>
<dbReference type="SUPFAM" id="SSF50494">
    <property type="entry name" value="Trypsin-like serine proteases"/>
    <property type="match status" value="1"/>
</dbReference>
<evidence type="ECO:0000256" key="6">
    <source>
        <dbReference type="ARBA" id="ARBA00024195"/>
    </source>
</evidence>
<gene>
    <name evidence="8" type="ORF">Z043_125481</name>
</gene>
<evidence type="ECO:0000259" key="7">
    <source>
        <dbReference type="PROSITE" id="PS50240"/>
    </source>
</evidence>
<dbReference type="PANTHER" id="PTHR24256">
    <property type="entry name" value="TRYPTASE-RELATED"/>
    <property type="match status" value="1"/>
</dbReference>
<dbReference type="Gene3D" id="2.40.10.10">
    <property type="entry name" value="Trypsin-like serine proteases"/>
    <property type="match status" value="2"/>
</dbReference>
<keyword evidence="4" id="KW-1015">Disulfide bond</keyword>
<dbReference type="PRINTS" id="PR00722">
    <property type="entry name" value="CHYMOTRYPSIN"/>
</dbReference>
<dbReference type="InterPro" id="IPR001314">
    <property type="entry name" value="Peptidase_S1A"/>
</dbReference>
<keyword evidence="5" id="KW-0325">Glycoprotein</keyword>
<evidence type="ECO:0000256" key="4">
    <source>
        <dbReference type="ARBA" id="ARBA00023157"/>
    </source>
</evidence>
<dbReference type="CDD" id="cd00190">
    <property type="entry name" value="Tryp_SPc"/>
    <property type="match status" value="1"/>
</dbReference>
<evidence type="ECO:0000256" key="3">
    <source>
        <dbReference type="ARBA" id="ARBA00022729"/>
    </source>
</evidence>
<name>A0A0P7THB3_SCLFO</name>
<organism evidence="8 9">
    <name type="scientific">Scleropages formosus</name>
    <name type="common">Asian bonytongue</name>
    <name type="synonym">Osteoglossum formosum</name>
    <dbReference type="NCBI Taxonomy" id="113540"/>
    <lineage>
        <taxon>Eukaryota</taxon>
        <taxon>Metazoa</taxon>
        <taxon>Chordata</taxon>
        <taxon>Craniata</taxon>
        <taxon>Vertebrata</taxon>
        <taxon>Euteleostomi</taxon>
        <taxon>Actinopterygii</taxon>
        <taxon>Neopterygii</taxon>
        <taxon>Teleostei</taxon>
        <taxon>Osteoglossocephala</taxon>
        <taxon>Osteoglossomorpha</taxon>
        <taxon>Osteoglossiformes</taxon>
        <taxon>Osteoglossidae</taxon>
        <taxon>Scleropages</taxon>
    </lineage>
</organism>
<dbReference type="STRING" id="113540.ENSSFOP00015063378"/>
<comment type="caution">
    <text evidence="8">The sequence shown here is derived from an EMBL/GenBank/DDBJ whole genome shotgun (WGS) entry which is preliminary data.</text>
</comment>
<comment type="subcellular location">
    <subcellularLocation>
        <location evidence="1">Secreted</location>
    </subcellularLocation>
</comment>
<protein>
    <recommendedName>
        <fullName evidence="7">Peptidase S1 domain-containing protein</fullName>
    </recommendedName>
</protein>
<dbReference type="InterPro" id="IPR009003">
    <property type="entry name" value="Peptidase_S1_PA"/>
</dbReference>
<dbReference type="FunFam" id="2.40.10.10:FF:000054">
    <property type="entry name" value="Complement C1r subcomponent"/>
    <property type="match status" value="1"/>
</dbReference>
<dbReference type="GO" id="GO:0004252">
    <property type="term" value="F:serine-type endopeptidase activity"/>
    <property type="evidence" value="ECO:0007669"/>
    <property type="project" value="InterPro"/>
</dbReference>
<evidence type="ECO:0000256" key="2">
    <source>
        <dbReference type="ARBA" id="ARBA00022525"/>
    </source>
</evidence>
<dbReference type="SMART" id="SM00020">
    <property type="entry name" value="Tryp_SPc"/>
    <property type="match status" value="1"/>
</dbReference>
<feature type="domain" description="Peptidase S1" evidence="7">
    <location>
        <begin position="13"/>
        <end position="262"/>
    </location>
</feature>
<dbReference type="Proteomes" id="UP000034805">
    <property type="component" value="Unassembled WGS sequence"/>
</dbReference>
<accession>A0A0P7THB3</accession>
<dbReference type="GO" id="GO:0006508">
    <property type="term" value="P:proteolysis"/>
    <property type="evidence" value="ECO:0007669"/>
    <property type="project" value="InterPro"/>
</dbReference>
<dbReference type="InterPro" id="IPR043504">
    <property type="entry name" value="Peptidase_S1_PA_chymotrypsin"/>
</dbReference>
<evidence type="ECO:0000313" key="9">
    <source>
        <dbReference type="Proteomes" id="UP000034805"/>
    </source>
</evidence>
<reference evidence="8 9" key="1">
    <citation type="submission" date="2015-08" db="EMBL/GenBank/DDBJ databases">
        <title>The genome of the Asian arowana (Scleropages formosus).</title>
        <authorList>
            <person name="Tan M.H."/>
            <person name="Gan H.M."/>
            <person name="Croft L.J."/>
            <person name="Austin C.M."/>
        </authorList>
    </citation>
    <scope>NUCLEOTIDE SEQUENCE [LARGE SCALE GENOMIC DNA]</scope>
    <source>
        <strain evidence="8">Aro1</strain>
    </source>
</reference>
<dbReference type="EMBL" id="JARO02018628">
    <property type="protein sequence ID" value="KPP56859.1"/>
    <property type="molecule type" value="Genomic_DNA"/>
</dbReference>